<dbReference type="RefSeq" id="WP_235703704.1">
    <property type="nucleotide sequence ID" value="NZ_JAKGBZ010000010.1"/>
</dbReference>
<name>A0ABS9DUR8_9PROT</name>
<organism evidence="1 2">
    <name type="scientific">Acidiphilium iwatense</name>
    <dbReference type="NCBI Taxonomy" id="768198"/>
    <lineage>
        <taxon>Bacteria</taxon>
        <taxon>Pseudomonadati</taxon>
        <taxon>Pseudomonadota</taxon>
        <taxon>Alphaproteobacteria</taxon>
        <taxon>Acetobacterales</taxon>
        <taxon>Acidocellaceae</taxon>
        <taxon>Acidiphilium</taxon>
    </lineage>
</organism>
<dbReference type="Proteomes" id="UP001521209">
    <property type="component" value="Unassembled WGS sequence"/>
</dbReference>
<sequence length="244" mass="27340">MPGAARVHTMRPASVRFSRSGGTMDNLAIYSIFCGPSSAKTANPTPVDPRYPHFFISNNYEILEETAAAGWTPVFIDLAISDDPVASATQAKIPKADPWAIGELMGFDYLCYKDDKWLVHMDGLDENIAFMKNANAVIGIRSHPFLGDNILFEFGESMHQPRYKSQWERMVNYITEEVANGYQLKSRIFATGSLLRNMKHPDTEAIGKTWLEHIGRCGIECQISFDFVAQRFSSIVALPIKLLI</sequence>
<proteinExistence type="predicted"/>
<keyword evidence="2" id="KW-1185">Reference proteome</keyword>
<reference evidence="1 2" key="1">
    <citation type="submission" date="2022-01" db="EMBL/GenBank/DDBJ databases">
        <authorList>
            <person name="Won M."/>
            <person name="Kim S.-J."/>
            <person name="Kwon S.-W."/>
        </authorList>
    </citation>
    <scope>NUCLEOTIDE SEQUENCE [LARGE SCALE GENOMIC DNA]</scope>
    <source>
        <strain evidence="1 2">KCTC 23505</strain>
    </source>
</reference>
<gene>
    <name evidence="1" type="ORF">L2A60_07205</name>
</gene>
<evidence type="ECO:0000313" key="1">
    <source>
        <dbReference type="EMBL" id="MCF3946471.1"/>
    </source>
</evidence>
<dbReference type="EMBL" id="JAKGBZ010000010">
    <property type="protein sequence ID" value="MCF3946471.1"/>
    <property type="molecule type" value="Genomic_DNA"/>
</dbReference>
<protein>
    <submittedName>
        <fullName evidence="1">Uncharacterized protein</fullName>
    </submittedName>
</protein>
<comment type="caution">
    <text evidence="1">The sequence shown here is derived from an EMBL/GenBank/DDBJ whole genome shotgun (WGS) entry which is preliminary data.</text>
</comment>
<evidence type="ECO:0000313" key="2">
    <source>
        <dbReference type="Proteomes" id="UP001521209"/>
    </source>
</evidence>
<accession>A0ABS9DUR8</accession>